<sequence length="65" mass="7431">MHTPHESEIRARAYALWESDGSPEGRADDYWHRAERELSEEMNLDLSEEAAEVTQPRPPAGFPAH</sequence>
<dbReference type="Pfam" id="PF11154">
    <property type="entry name" value="DUF2934"/>
    <property type="match status" value="1"/>
</dbReference>
<dbReference type="EMBL" id="CP068047">
    <property type="protein sequence ID" value="QQR37229.1"/>
    <property type="molecule type" value="Genomic_DNA"/>
</dbReference>
<accession>A0ABX7C1T5</accession>
<evidence type="ECO:0000313" key="2">
    <source>
        <dbReference type="EMBL" id="QQR37229.1"/>
    </source>
</evidence>
<protein>
    <submittedName>
        <fullName evidence="2">DUF2934 domain-containing protein</fullName>
    </submittedName>
</protein>
<reference evidence="2 3" key="1">
    <citation type="submission" date="2021-01" db="EMBL/GenBank/DDBJ databases">
        <title>Genome seq and assembly of Devosia sp. G19.</title>
        <authorList>
            <person name="Chhetri G."/>
        </authorList>
    </citation>
    <scope>NUCLEOTIDE SEQUENCE [LARGE SCALE GENOMIC DNA]</scope>
    <source>
        <strain evidence="2 3">G19</strain>
    </source>
</reference>
<proteinExistence type="predicted"/>
<feature type="compositionally biased region" description="Acidic residues" evidence="1">
    <location>
        <begin position="41"/>
        <end position="51"/>
    </location>
</feature>
<evidence type="ECO:0000256" key="1">
    <source>
        <dbReference type="SAM" id="MobiDB-lite"/>
    </source>
</evidence>
<name>A0ABX7C1T5_9HYPH</name>
<keyword evidence="3" id="KW-1185">Reference proteome</keyword>
<evidence type="ECO:0000313" key="3">
    <source>
        <dbReference type="Proteomes" id="UP000595460"/>
    </source>
</evidence>
<feature type="compositionally biased region" description="Pro residues" evidence="1">
    <location>
        <begin position="56"/>
        <end position="65"/>
    </location>
</feature>
<dbReference type="InterPro" id="IPR021327">
    <property type="entry name" value="DUF2934"/>
</dbReference>
<organism evidence="2 3">
    <name type="scientific">Devosia oryziradicis</name>
    <dbReference type="NCBI Taxonomy" id="2801335"/>
    <lineage>
        <taxon>Bacteria</taxon>
        <taxon>Pseudomonadati</taxon>
        <taxon>Pseudomonadota</taxon>
        <taxon>Alphaproteobacteria</taxon>
        <taxon>Hyphomicrobiales</taxon>
        <taxon>Devosiaceae</taxon>
        <taxon>Devosia</taxon>
    </lineage>
</organism>
<dbReference type="RefSeq" id="WP_201660961.1">
    <property type="nucleotide sequence ID" value="NZ_CP068047.1"/>
</dbReference>
<dbReference type="Proteomes" id="UP000595460">
    <property type="component" value="Chromosome"/>
</dbReference>
<feature type="region of interest" description="Disordered" evidence="1">
    <location>
        <begin position="41"/>
        <end position="65"/>
    </location>
</feature>
<gene>
    <name evidence="2" type="ORF">JI749_06350</name>
</gene>